<name>A0A0K8QKS3_9GAMM</name>
<dbReference type="OrthoDB" id="9801510at2"/>
<evidence type="ECO:0000256" key="7">
    <source>
        <dbReference type="PIRNR" id="PIRNR002756"/>
    </source>
</evidence>
<comment type="subunit">
    <text evidence="3 7">The complex is composed of two ATP-binding proteins (PstB), two transmembrane proteins (PstC and PstA) and a solute-binding protein (PstS).</text>
</comment>
<dbReference type="PANTHER" id="PTHR42996">
    <property type="entry name" value="PHOSPHATE-BINDING PROTEIN PSTS"/>
    <property type="match status" value="1"/>
</dbReference>
<protein>
    <recommendedName>
        <fullName evidence="4 7">Phosphate-binding protein PstS</fullName>
    </recommendedName>
</protein>
<dbReference type="EMBL" id="DF970160">
    <property type="protein sequence ID" value="GAP65434.1"/>
    <property type="molecule type" value="Genomic_DNA"/>
</dbReference>
<evidence type="ECO:0000256" key="6">
    <source>
        <dbReference type="ARBA" id="ARBA00022592"/>
    </source>
</evidence>
<evidence type="ECO:0000256" key="3">
    <source>
        <dbReference type="ARBA" id="ARBA00011529"/>
    </source>
</evidence>
<evidence type="ECO:0000256" key="4">
    <source>
        <dbReference type="ARBA" id="ARBA00021889"/>
    </source>
</evidence>
<dbReference type="NCBIfam" id="TIGR00975">
    <property type="entry name" value="3a0107s03"/>
    <property type="match status" value="1"/>
</dbReference>
<dbReference type="PANTHER" id="PTHR42996:SF1">
    <property type="entry name" value="PHOSPHATE-BINDING PROTEIN PSTS"/>
    <property type="match status" value="1"/>
</dbReference>
<accession>A0A0K8QKS3</accession>
<dbReference type="STRING" id="1475481.GCA_000953855_00734"/>
<evidence type="ECO:0000259" key="8">
    <source>
        <dbReference type="Pfam" id="PF12849"/>
    </source>
</evidence>
<dbReference type="NCBIfam" id="NF008171">
    <property type="entry name" value="PRK10918.1"/>
    <property type="match status" value="1"/>
</dbReference>
<dbReference type="PIRSF" id="PIRSF002756">
    <property type="entry name" value="PstS"/>
    <property type="match status" value="1"/>
</dbReference>
<gene>
    <name evidence="9" type="ORF">MBSD_n0724</name>
</gene>
<keyword evidence="6 7" id="KW-0592">Phosphate transport</keyword>
<dbReference type="InterPro" id="IPR024370">
    <property type="entry name" value="PBP_domain"/>
</dbReference>
<reference evidence="9" key="1">
    <citation type="submission" date="2015-08" db="EMBL/GenBank/DDBJ databases">
        <title>Complete DNA Sequence of Pseudomonas syringae pv. actinidiae, the Causal Agent of Kiwifruit Canker Disease.</title>
        <authorList>
            <person name="Rikkerink E.H.A."/>
            <person name="Fineran P.C."/>
        </authorList>
    </citation>
    <scope>NUCLEOTIDE SEQUENCE</scope>
    <source>
        <strain evidence="9">SkMP5</strain>
    </source>
</reference>
<dbReference type="AlphaFoldDB" id="A0A0K8QKS3"/>
<dbReference type="InterPro" id="IPR005673">
    <property type="entry name" value="ABC_phos-bd_PstS"/>
</dbReference>
<evidence type="ECO:0000256" key="5">
    <source>
        <dbReference type="ARBA" id="ARBA00022448"/>
    </source>
</evidence>
<dbReference type="SUPFAM" id="SSF53850">
    <property type="entry name" value="Periplasmic binding protein-like II"/>
    <property type="match status" value="1"/>
</dbReference>
<dbReference type="Pfam" id="PF12849">
    <property type="entry name" value="PBP_like_2"/>
    <property type="match status" value="1"/>
</dbReference>
<evidence type="ECO:0000313" key="9">
    <source>
        <dbReference type="EMBL" id="GAP65434.1"/>
    </source>
</evidence>
<dbReference type="Gene3D" id="3.40.190.10">
    <property type="entry name" value="Periplasmic binding protein-like II"/>
    <property type="match status" value="2"/>
</dbReference>
<evidence type="ECO:0000313" key="10">
    <source>
        <dbReference type="Proteomes" id="UP000253740"/>
    </source>
</evidence>
<proteinExistence type="inferred from homology"/>
<dbReference type="GO" id="GO:0043190">
    <property type="term" value="C:ATP-binding cassette (ABC) transporter complex"/>
    <property type="evidence" value="ECO:0007669"/>
    <property type="project" value="InterPro"/>
</dbReference>
<dbReference type="Proteomes" id="UP000253740">
    <property type="component" value="Unassembled WGS sequence"/>
</dbReference>
<evidence type="ECO:0000256" key="1">
    <source>
        <dbReference type="ARBA" id="ARBA00002841"/>
    </source>
</evidence>
<keyword evidence="5 7" id="KW-0813">Transport</keyword>
<evidence type="ECO:0000256" key="2">
    <source>
        <dbReference type="ARBA" id="ARBA00008725"/>
    </source>
</evidence>
<dbReference type="InterPro" id="IPR050962">
    <property type="entry name" value="Phosphate-bind_PstS"/>
</dbReference>
<feature type="domain" description="PBP" evidence="8">
    <location>
        <begin position="86"/>
        <end position="370"/>
    </location>
</feature>
<keyword evidence="10" id="KW-1185">Reference proteome</keyword>
<dbReference type="CDD" id="cd13565">
    <property type="entry name" value="PBP2_PstS"/>
    <property type="match status" value="1"/>
</dbReference>
<sequence>MTSDAPAATAVAAAVEPRAEEARVTIARRCHATATFGSFHCNTASLQRAPGGLRPYRSETRGTAVFKTIAIRVAVTAAVLFGAASAHATDITGAGSSFVYPVLSKWSATYAEKTGNRINYQSIGSGGGIAQIKAATVDFGASDAPLSAEDLAKFGLGQFPVVVGGIVPVINVEGVKAGQLKLTGEVLADIYLGKITKWNDPALAGLNPGVALPAKAITVVHRSDGSGTSYNFTNYLSKVSPEWKAKVGFGTSVPWPTGLGGKGNEGVSAYVSQIKNSIGYVEYAYALQNKMTYTQMQNAAGNYLEPNAKAFAAAAATADWAGAKDFNLIMTNAPGADAWPITATTWAIMYKQAKNAEHAKAAFDFFKWSFENGQQQAASLDYVALPKELVDRIENYWKTEFKQ</sequence>
<comment type="similarity">
    <text evidence="2 7">Belongs to the PstS family.</text>
</comment>
<dbReference type="GO" id="GO:0042301">
    <property type="term" value="F:phosphate ion binding"/>
    <property type="evidence" value="ECO:0007669"/>
    <property type="project" value="InterPro"/>
</dbReference>
<comment type="function">
    <text evidence="1 7">Part of the ABC transporter complex PstSACB involved in phosphate import.</text>
</comment>
<dbReference type="GO" id="GO:0035435">
    <property type="term" value="P:phosphate ion transmembrane transport"/>
    <property type="evidence" value="ECO:0007669"/>
    <property type="project" value="InterPro"/>
</dbReference>
<organism evidence="9">
    <name type="scientific">Mizugakiibacter sediminis</name>
    <dbReference type="NCBI Taxonomy" id="1475481"/>
    <lineage>
        <taxon>Bacteria</taxon>
        <taxon>Pseudomonadati</taxon>
        <taxon>Pseudomonadota</taxon>
        <taxon>Gammaproteobacteria</taxon>
        <taxon>Lysobacterales</taxon>
        <taxon>Rhodanobacteraceae</taxon>
        <taxon>Mizugakiibacter</taxon>
    </lineage>
</organism>